<dbReference type="InterPro" id="IPR015424">
    <property type="entry name" value="PyrdxlP-dep_Trfase"/>
</dbReference>
<dbReference type="InterPro" id="IPR015421">
    <property type="entry name" value="PyrdxlP-dep_Trfase_major"/>
</dbReference>
<keyword evidence="3" id="KW-0663">Pyridoxal phosphate</keyword>
<feature type="domain" description="Aminotransferase class I/classII large" evidence="7">
    <location>
        <begin position="44"/>
        <end position="405"/>
    </location>
</feature>
<dbReference type="InterPro" id="IPR051798">
    <property type="entry name" value="Class-II_PLP-Dep_Aminotrans"/>
</dbReference>
<proteinExistence type="inferred from homology"/>
<evidence type="ECO:0000256" key="6">
    <source>
        <dbReference type="SAM" id="MobiDB-lite"/>
    </source>
</evidence>
<dbReference type="EC" id="4.4.1.13" evidence="2"/>
<name>A0A9D1UQA6_9CORY</name>
<evidence type="ECO:0000256" key="3">
    <source>
        <dbReference type="ARBA" id="ARBA00022898"/>
    </source>
</evidence>
<dbReference type="GO" id="GO:0030170">
    <property type="term" value="F:pyridoxal phosphate binding"/>
    <property type="evidence" value="ECO:0007669"/>
    <property type="project" value="InterPro"/>
</dbReference>
<evidence type="ECO:0000256" key="1">
    <source>
        <dbReference type="ARBA" id="ARBA00001933"/>
    </source>
</evidence>
<dbReference type="CDD" id="cd00609">
    <property type="entry name" value="AAT_like"/>
    <property type="match status" value="1"/>
</dbReference>
<dbReference type="EMBL" id="DXFZ01000089">
    <property type="protein sequence ID" value="HIW96269.1"/>
    <property type="molecule type" value="Genomic_DNA"/>
</dbReference>
<dbReference type="Gene3D" id="3.40.640.10">
    <property type="entry name" value="Type I PLP-dependent aspartate aminotransferase-like (Major domain)"/>
    <property type="match status" value="1"/>
</dbReference>
<accession>A0A9D1UQA6</accession>
<dbReference type="InterPro" id="IPR015422">
    <property type="entry name" value="PyrdxlP-dep_Trfase_small"/>
</dbReference>
<dbReference type="Gene3D" id="3.90.1150.10">
    <property type="entry name" value="Aspartate Aminotransferase, domain 1"/>
    <property type="match status" value="1"/>
</dbReference>
<evidence type="ECO:0000256" key="4">
    <source>
        <dbReference type="ARBA" id="ARBA00023239"/>
    </source>
</evidence>
<dbReference type="Pfam" id="PF00155">
    <property type="entry name" value="Aminotran_1_2"/>
    <property type="match status" value="1"/>
</dbReference>
<dbReference type="GO" id="GO:0008483">
    <property type="term" value="F:transaminase activity"/>
    <property type="evidence" value="ECO:0007669"/>
    <property type="project" value="UniProtKB-KW"/>
</dbReference>
<evidence type="ECO:0000313" key="9">
    <source>
        <dbReference type="Proteomes" id="UP000824189"/>
    </source>
</evidence>
<reference evidence="8" key="2">
    <citation type="submission" date="2021-04" db="EMBL/GenBank/DDBJ databases">
        <authorList>
            <person name="Gilroy R."/>
        </authorList>
    </citation>
    <scope>NUCLEOTIDE SEQUENCE</scope>
    <source>
        <strain evidence="8">4376</strain>
    </source>
</reference>
<dbReference type="AlphaFoldDB" id="A0A9D1UQA6"/>
<keyword evidence="4" id="KW-0456">Lyase</keyword>
<comment type="similarity">
    <text evidence="5">Belongs to the class-II pyridoxal-phosphate-dependent aminotransferase family. MalY/PatB cystathionine beta-lyase subfamily.</text>
</comment>
<dbReference type="Proteomes" id="UP000824189">
    <property type="component" value="Unassembled WGS sequence"/>
</dbReference>
<comment type="cofactor">
    <cofactor evidence="1">
        <name>pyridoxal 5'-phosphate</name>
        <dbReference type="ChEBI" id="CHEBI:597326"/>
    </cofactor>
</comment>
<dbReference type="SUPFAM" id="SSF53383">
    <property type="entry name" value="PLP-dependent transferases"/>
    <property type="match status" value="1"/>
</dbReference>
<protein>
    <recommendedName>
        <fullName evidence="2">cysteine-S-conjugate beta-lyase</fullName>
        <ecNumber evidence="2">4.4.1.13</ecNumber>
    </recommendedName>
</protein>
<evidence type="ECO:0000256" key="2">
    <source>
        <dbReference type="ARBA" id="ARBA00012224"/>
    </source>
</evidence>
<evidence type="ECO:0000256" key="5">
    <source>
        <dbReference type="ARBA" id="ARBA00037974"/>
    </source>
</evidence>
<reference evidence="8" key="1">
    <citation type="journal article" date="2021" name="PeerJ">
        <title>Extensive microbial diversity within the chicken gut microbiome revealed by metagenomics and culture.</title>
        <authorList>
            <person name="Gilroy R."/>
            <person name="Ravi A."/>
            <person name="Getino M."/>
            <person name="Pursley I."/>
            <person name="Horton D.L."/>
            <person name="Alikhan N.F."/>
            <person name="Baker D."/>
            <person name="Gharbi K."/>
            <person name="Hall N."/>
            <person name="Watson M."/>
            <person name="Adriaenssens E.M."/>
            <person name="Foster-Nyarko E."/>
            <person name="Jarju S."/>
            <person name="Secka A."/>
            <person name="Antonio M."/>
            <person name="Oren A."/>
            <person name="Chaudhuri R.R."/>
            <person name="La Ragione R."/>
            <person name="Hildebrand F."/>
            <person name="Pallen M.J."/>
        </authorList>
    </citation>
    <scope>NUCLEOTIDE SEQUENCE</scope>
    <source>
        <strain evidence="8">4376</strain>
    </source>
</reference>
<feature type="region of interest" description="Disordered" evidence="6">
    <location>
        <begin position="1"/>
        <end position="23"/>
    </location>
</feature>
<keyword evidence="8" id="KW-0032">Aminotransferase</keyword>
<sequence length="411" mass="45108">MPTPTSNDSTTHTPAAASSQVTVPNLETLRARGTMKWTVHPEDVLPLWVAESDFETCPAVNAAIHAAADRQYYGYEKRDGATQRALTGFLADRFGWEVPEGWVRLIPDVVKGVAVAIDELTPAGSDVIVPVPSYFPFFELPSAINRPKIEVEMTTRATGEQAEEWAFDLEALERAFASTDNPNGVGAMIVCNPYNPLGRAWRPEELEELVELADRYNVRLISDEIHAPIVYSPARHTPLAAVSEKAARISVTVTATSKGWNTAGLHCAQLILTNPEDRAVFDKVPALRSGAASTLGQVAAEAAYTHGREWLDNEVAYLENNLDLLERRLPEALPGARFIRPEASYLLWVDVREVPGLATQPGKKILERAKVAFNEGTIFGSQGEGHIRINFATSPDILNEVLDRLEQADFS</sequence>
<evidence type="ECO:0000259" key="7">
    <source>
        <dbReference type="Pfam" id="PF00155"/>
    </source>
</evidence>
<dbReference type="InterPro" id="IPR004839">
    <property type="entry name" value="Aminotransferase_I/II_large"/>
</dbReference>
<evidence type="ECO:0000313" key="8">
    <source>
        <dbReference type="EMBL" id="HIW96269.1"/>
    </source>
</evidence>
<organism evidence="8 9">
    <name type="scientific">Candidatus Corynebacterium gallistercoris</name>
    <dbReference type="NCBI Taxonomy" id="2838530"/>
    <lineage>
        <taxon>Bacteria</taxon>
        <taxon>Bacillati</taxon>
        <taxon>Actinomycetota</taxon>
        <taxon>Actinomycetes</taxon>
        <taxon>Mycobacteriales</taxon>
        <taxon>Corynebacteriaceae</taxon>
        <taxon>Corynebacterium</taxon>
    </lineage>
</organism>
<dbReference type="GO" id="GO:0047804">
    <property type="term" value="F:cysteine-S-conjugate beta-lyase activity"/>
    <property type="evidence" value="ECO:0007669"/>
    <property type="project" value="UniProtKB-EC"/>
</dbReference>
<keyword evidence="8" id="KW-0808">Transferase</keyword>
<dbReference type="PANTHER" id="PTHR43525">
    <property type="entry name" value="PROTEIN MALY"/>
    <property type="match status" value="1"/>
</dbReference>
<gene>
    <name evidence="8" type="ORF">H9867_07285</name>
</gene>
<dbReference type="PANTHER" id="PTHR43525:SF2">
    <property type="entry name" value="CYSTATHIONINE BETA-LYASE-RELATED"/>
    <property type="match status" value="1"/>
</dbReference>
<comment type="caution">
    <text evidence="8">The sequence shown here is derived from an EMBL/GenBank/DDBJ whole genome shotgun (WGS) entry which is preliminary data.</text>
</comment>